<evidence type="ECO:0000313" key="3">
    <source>
        <dbReference type="Proteomes" id="UP000019494"/>
    </source>
</evidence>
<dbReference type="Gene3D" id="1.10.510.10">
    <property type="entry name" value="Transferase(Phosphotransferase) domain 1"/>
    <property type="match status" value="1"/>
</dbReference>
<protein>
    <recommendedName>
        <fullName evidence="4">Protein kinase domain-containing protein</fullName>
    </recommendedName>
</protein>
<dbReference type="Proteomes" id="UP000019494">
    <property type="component" value="Unassembled WGS sequence"/>
</dbReference>
<evidence type="ECO:0000313" key="2">
    <source>
        <dbReference type="EMBL" id="EWT04094.1"/>
    </source>
</evidence>
<evidence type="ECO:0008006" key="4">
    <source>
        <dbReference type="Google" id="ProtNLM"/>
    </source>
</evidence>
<dbReference type="EMBL" id="AWQS01000336">
    <property type="protein sequence ID" value="EWT04094.1"/>
    <property type="molecule type" value="Genomic_DNA"/>
</dbReference>
<gene>
    <name evidence="2" type="ORF">N864_15915</name>
</gene>
<dbReference type="InterPro" id="IPR011009">
    <property type="entry name" value="Kinase-like_dom_sf"/>
</dbReference>
<comment type="caution">
    <text evidence="2">The sequence shown here is derived from an EMBL/GenBank/DDBJ whole genome shotgun (WGS) entry which is preliminary data.</text>
</comment>
<keyword evidence="3" id="KW-1185">Reference proteome</keyword>
<proteinExistence type="predicted"/>
<name>W9GJP2_9MICO</name>
<organism evidence="2 3">
    <name type="scientific">Intrasporangium chromatireducens Q5-1</name>
    <dbReference type="NCBI Taxonomy" id="584657"/>
    <lineage>
        <taxon>Bacteria</taxon>
        <taxon>Bacillati</taxon>
        <taxon>Actinomycetota</taxon>
        <taxon>Actinomycetes</taxon>
        <taxon>Micrococcales</taxon>
        <taxon>Intrasporangiaceae</taxon>
        <taxon>Intrasporangium</taxon>
    </lineage>
</organism>
<dbReference type="AlphaFoldDB" id="W9GJP2"/>
<accession>W9GJP2</accession>
<feature type="region of interest" description="Disordered" evidence="1">
    <location>
        <begin position="280"/>
        <end position="316"/>
    </location>
</feature>
<reference evidence="3" key="1">
    <citation type="submission" date="2013-08" db="EMBL/GenBank/DDBJ databases">
        <title>Intrasporangium oryzae NRRL B-24470.</title>
        <authorList>
            <person name="Liu H."/>
            <person name="Wang G."/>
        </authorList>
    </citation>
    <scope>NUCLEOTIDE SEQUENCE [LARGE SCALE GENOMIC DNA]</scope>
    <source>
        <strain evidence="3">Q5-1</strain>
    </source>
</reference>
<evidence type="ECO:0000256" key="1">
    <source>
        <dbReference type="SAM" id="MobiDB-lite"/>
    </source>
</evidence>
<dbReference type="Gene3D" id="3.30.200.20">
    <property type="entry name" value="Phosphorylase Kinase, domain 1"/>
    <property type="match status" value="1"/>
</dbReference>
<dbReference type="SUPFAM" id="SSF56112">
    <property type="entry name" value="Protein kinase-like (PK-like)"/>
    <property type="match status" value="1"/>
</dbReference>
<feature type="non-terminal residue" evidence="2">
    <location>
        <position position="316"/>
    </location>
</feature>
<sequence>MERGDGIVQGVGPGSVLAGRYAVTLRTAEGPHHERWRATDQTLERDVVLVCFPSSAPIAPAALDAARRAAGLEDPRLVRVLDVGADEDVSFIVEEPLTGSAPMSYLLHGGGLPAEEVRRLVGESATALEKARHRGLHHLALDPSSILRMPDGSVKVRGLATDAALADTDTAEDELAARLDAVGLVRLVYAGLTARWPGAAPEDAQPVPYAGLEAAPTMVGGVAAPSEIAVGVPADLDLICRLTLTDDVGPVSPGDLANQIAPWPHEAPVTDGATAIGLPRTSLASNDPTRVMPAGAGGARTEREGPSHLATAGAAA</sequence>